<dbReference type="OrthoDB" id="267336at2"/>
<dbReference type="PANTHER" id="PTHR15462">
    <property type="entry name" value="SERINE PROTEASE"/>
    <property type="match status" value="1"/>
</dbReference>
<accession>A0A0D1DCV8</accession>
<feature type="domain" description="Peptidase S1" evidence="3">
    <location>
        <begin position="32"/>
        <end position="207"/>
    </location>
</feature>
<reference evidence="4 5" key="1">
    <citation type="submission" date="2015-02" db="EMBL/GenBank/DDBJ databases">
        <title>Genome Sequence of Jannaschia aquimarina DSM28248, a member of the Roseobacter clade.</title>
        <authorList>
            <person name="Voget S."/>
            <person name="Daniel R."/>
        </authorList>
    </citation>
    <scope>NUCLEOTIDE SEQUENCE [LARGE SCALE GENOMIC DNA]</scope>
    <source>
        <strain evidence="4 5">GSW-M26</strain>
    </source>
</reference>
<feature type="signal peptide" evidence="2">
    <location>
        <begin position="1"/>
        <end position="18"/>
    </location>
</feature>
<dbReference type="InterPro" id="IPR009003">
    <property type="entry name" value="Peptidase_S1_PA"/>
</dbReference>
<evidence type="ECO:0000256" key="2">
    <source>
        <dbReference type="SAM" id="SignalP"/>
    </source>
</evidence>
<dbReference type="Pfam" id="PF13365">
    <property type="entry name" value="Trypsin_2"/>
    <property type="match status" value="1"/>
</dbReference>
<proteinExistence type="predicted"/>
<dbReference type="EMBL" id="JYFE01000013">
    <property type="protein sequence ID" value="KIT17803.1"/>
    <property type="molecule type" value="Genomic_DNA"/>
</dbReference>
<sequence length="266" mass="28522">MRLAALILSLAMSLPAAAEGPLRRLDTATDLRGLEGVGRIDLGREGYCTGALVTPTLVLTAAHCVTDGETGEAFNQETITFRAAFRNGEEAARRGVRRMVIDPAYRPGPKPTHQSVSHDLALLELDRSLDLPRVQPFEVSGRLEVGDTVRVVSYGRGRSDAPSIEEACSVLDRAPRVLILDCDADFGSSGAPVFVATPQGLRIVSVISAGGSWDGREASFAVTVEEGLKRLSYELRRATNLVSAGAKRLEVGKRSGAIRFQRPPTN</sequence>
<gene>
    <name evidence="4" type="ORF">jaqu_03920</name>
</gene>
<dbReference type="STRING" id="935700.jaqu_03920"/>
<keyword evidence="5" id="KW-1185">Reference proteome</keyword>
<dbReference type="InterPro" id="IPR043504">
    <property type="entry name" value="Peptidase_S1_PA_chymotrypsin"/>
</dbReference>
<evidence type="ECO:0000256" key="1">
    <source>
        <dbReference type="ARBA" id="ARBA00022729"/>
    </source>
</evidence>
<dbReference type="InterPro" id="IPR001314">
    <property type="entry name" value="Peptidase_S1A"/>
</dbReference>
<dbReference type="Gene3D" id="2.40.10.10">
    <property type="entry name" value="Trypsin-like serine proteases"/>
    <property type="match status" value="2"/>
</dbReference>
<dbReference type="Proteomes" id="UP000032232">
    <property type="component" value="Unassembled WGS sequence"/>
</dbReference>
<dbReference type="AlphaFoldDB" id="A0A0D1DCV8"/>
<dbReference type="SUPFAM" id="SSF50494">
    <property type="entry name" value="Trypsin-like serine proteases"/>
    <property type="match status" value="1"/>
</dbReference>
<evidence type="ECO:0000313" key="4">
    <source>
        <dbReference type="EMBL" id="KIT17803.1"/>
    </source>
</evidence>
<dbReference type="InterPro" id="IPR001254">
    <property type="entry name" value="Trypsin_dom"/>
</dbReference>
<dbReference type="PRINTS" id="PR00722">
    <property type="entry name" value="CHYMOTRYPSIN"/>
</dbReference>
<dbReference type="PANTHER" id="PTHR15462:SF8">
    <property type="entry name" value="SERINE PROTEASE"/>
    <property type="match status" value="1"/>
</dbReference>
<dbReference type="GO" id="GO:0004252">
    <property type="term" value="F:serine-type endopeptidase activity"/>
    <property type="evidence" value="ECO:0007669"/>
    <property type="project" value="InterPro"/>
</dbReference>
<organism evidence="4 5">
    <name type="scientific">Jannaschia aquimarina</name>
    <dbReference type="NCBI Taxonomy" id="935700"/>
    <lineage>
        <taxon>Bacteria</taxon>
        <taxon>Pseudomonadati</taxon>
        <taxon>Pseudomonadota</taxon>
        <taxon>Alphaproteobacteria</taxon>
        <taxon>Rhodobacterales</taxon>
        <taxon>Roseobacteraceae</taxon>
        <taxon>Jannaschia</taxon>
    </lineage>
</organism>
<feature type="chain" id="PRO_5002229081" evidence="2">
    <location>
        <begin position="19"/>
        <end position="266"/>
    </location>
</feature>
<protein>
    <submittedName>
        <fullName evidence="4">Trypsin</fullName>
    </submittedName>
</protein>
<comment type="caution">
    <text evidence="4">The sequence shown here is derived from an EMBL/GenBank/DDBJ whole genome shotgun (WGS) entry which is preliminary data.</text>
</comment>
<keyword evidence="1 2" id="KW-0732">Signal</keyword>
<name>A0A0D1DCV8_9RHOB</name>
<dbReference type="PROSITE" id="PS00134">
    <property type="entry name" value="TRYPSIN_HIS"/>
    <property type="match status" value="1"/>
</dbReference>
<evidence type="ECO:0000259" key="3">
    <source>
        <dbReference type="SMART" id="SM00020"/>
    </source>
</evidence>
<dbReference type="SMART" id="SM00020">
    <property type="entry name" value="Tryp_SPc"/>
    <property type="match status" value="1"/>
</dbReference>
<dbReference type="RefSeq" id="WP_043917259.1">
    <property type="nucleotide sequence ID" value="NZ_FZPF01000003.1"/>
</dbReference>
<dbReference type="GO" id="GO:0006508">
    <property type="term" value="P:proteolysis"/>
    <property type="evidence" value="ECO:0007669"/>
    <property type="project" value="InterPro"/>
</dbReference>
<dbReference type="PATRIC" id="fig|935700.4.peg.421"/>
<dbReference type="InterPro" id="IPR018114">
    <property type="entry name" value="TRYPSIN_HIS"/>
</dbReference>
<evidence type="ECO:0000313" key="5">
    <source>
        <dbReference type="Proteomes" id="UP000032232"/>
    </source>
</evidence>
<dbReference type="InterPro" id="IPR050966">
    <property type="entry name" value="Glutamyl_endopeptidase"/>
</dbReference>